<reference evidence="1 2" key="1">
    <citation type="submission" date="2016-10" db="EMBL/GenBank/DDBJ databases">
        <authorList>
            <person name="de Groot N.N."/>
        </authorList>
    </citation>
    <scope>NUCLEOTIDE SEQUENCE [LARGE SCALE GENOMIC DNA]</scope>
    <source>
        <strain evidence="1 2">CGMCC 1.10449</strain>
    </source>
</reference>
<evidence type="ECO:0008006" key="3">
    <source>
        <dbReference type="Google" id="ProtNLM"/>
    </source>
</evidence>
<dbReference type="STRING" id="553311.SAMN05216231_0144"/>
<sequence>MKNNLIATSIFSLALAIVIGSWIISNGLNNSGAQAIDDEENVETAQEKLLLTQSELGDYLGITEEQVQMFVSEDITKSVIPYVKIGEEYYFSVKAIDKWLLETRVLKVGQ</sequence>
<proteinExistence type="predicted"/>
<dbReference type="AlphaFoldDB" id="A0A1H0XRY5"/>
<protein>
    <recommendedName>
        <fullName evidence="3">Helix-turn-helix domain-containing protein</fullName>
    </recommendedName>
</protein>
<name>A0A1H0XRY5_9BACI</name>
<organism evidence="1 2">
    <name type="scientific">Virgibacillus salinus</name>
    <dbReference type="NCBI Taxonomy" id="553311"/>
    <lineage>
        <taxon>Bacteria</taxon>
        <taxon>Bacillati</taxon>
        <taxon>Bacillota</taxon>
        <taxon>Bacilli</taxon>
        <taxon>Bacillales</taxon>
        <taxon>Bacillaceae</taxon>
        <taxon>Virgibacillus</taxon>
    </lineage>
</organism>
<dbReference type="EMBL" id="FNKD01000001">
    <property type="protein sequence ID" value="SDQ05541.1"/>
    <property type="molecule type" value="Genomic_DNA"/>
</dbReference>
<accession>A0A1H0XRY5</accession>
<keyword evidence="2" id="KW-1185">Reference proteome</keyword>
<dbReference type="RefSeq" id="WP_092491057.1">
    <property type="nucleotide sequence ID" value="NZ_FNKD01000001.1"/>
</dbReference>
<gene>
    <name evidence="1" type="ORF">SAMN05216231_0144</name>
</gene>
<evidence type="ECO:0000313" key="2">
    <source>
        <dbReference type="Proteomes" id="UP000199444"/>
    </source>
</evidence>
<dbReference type="Proteomes" id="UP000199444">
    <property type="component" value="Unassembled WGS sequence"/>
</dbReference>
<evidence type="ECO:0000313" key="1">
    <source>
        <dbReference type="EMBL" id="SDQ05541.1"/>
    </source>
</evidence>